<dbReference type="InterPro" id="IPR043519">
    <property type="entry name" value="NT_sf"/>
</dbReference>
<dbReference type="SUPFAM" id="SSF81301">
    <property type="entry name" value="Nucleotidyltransferase"/>
    <property type="match status" value="1"/>
</dbReference>
<keyword evidence="3" id="KW-1185">Reference proteome</keyword>
<feature type="compositionally biased region" description="Low complexity" evidence="1">
    <location>
        <begin position="8"/>
        <end position="18"/>
    </location>
</feature>
<reference evidence="2" key="1">
    <citation type="submission" date="2020-11" db="EMBL/GenBank/DDBJ databases">
        <authorList>
            <consortium name="DOE Joint Genome Institute"/>
            <person name="Ahrendt S."/>
            <person name="Riley R."/>
            <person name="Andreopoulos W."/>
            <person name="Labutti K."/>
            <person name="Pangilinan J."/>
            <person name="Ruiz-Duenas F.J."/>
            <person name="Barrasa J.M."/>
            <person name="Sanchez-Garcia M."/>
            <person name="Camarero S."/>
            <person name="Miyauchi S."/>
            <person name="Serrano A."/>
            <person name="Linde D."/>
            <person name="Babiker R."/>
            <person name="Drula E."/>
            <person name="Ayuso-Fernandez I."/>
            <person name="Pacheco R."/>
            <person name="Padilla G."/>
            <person name="Ferreira P."/>
            <person name="Barriuso J."/>
            <person name="Kellner H."/>
            <person name="Castanera R."/>
            <person name="Alfaro M."/>
            <person name="Ramirez L."/>
            <person name="Pisabarro A.G."/>
            <person name="Kuo A."/>
            <person name="Tritt A."/>
            <person name="Lipzen A."/>
            <person name="He G."/>
            <person name="Yan M."/>
            <person name="Ng V."/>
            <person name="Cullen D."/>
            <person name="Martin F."/>
            <person name="Rosso M.-N."/>
            <person name="Henrissat B."/>
            <person name="Hibbett D."/>
            <person name="Martinez A.T."/>
            <person name="Grigoriev I.V."/>
        </authorList>
    </citation>
    <scope>NUCLEOTIDE SEQUENCE</scope>
    <source>
        <strain evidence="2">MF-IS2</strain>
    </source>
</reference>
<feature type="region of interest" description="Disordered" evidence="1">
    <location>
        <begin position="314"/>
        <end position="344"/>
    </location>
</feature>
<evidence type="ECO:0000313" key="3">
    <source>
        <dbReference type="Proteomes" id="UP000807342"/>
    </source>
</evidence>
<dbReference type="Proteomes" id="UP000807342">
    <property type="component" value="Unassembled WGS sequence"/>
</dbReference>
<dbReference type="EMBL" id="MU151122">
    <property type="protein sequence ID" value="KAF9449715.1"/>
    <property type="molecule type" value="Genomic_DNA"/>
</dbReference>
<dbReference type="OrthoDB" id="3133286at2759"/>
<protein>
    <submittedName>
        <fullName evidence="2">Uncharacterized protein</fullName>
    </submittedName>
</protein>
<dbReference type="AlphaFoldDB" id="A0A9P5XFF3"/>
<feature type="compositionally biased region" description="Polar residues" evidence="1">
    <location>
        <begin position="30"/>
        <end position="71"/>
    </location>
</feature>
<proteinExistence type="predicted"/>
<sequence>MSTAVQTSAPDSAAGPPSSRKRGSRKTRQPHNNDITPVSQQPEDGNRASSSRSTAPKQHSAVSETMPTSMNGLAVISPISTGGAETQGSKTKSRGPRWKRGNSKGKTPVTIDAQPLPSTNGREPPAQPPLGRTREVAMVPVLPADQEIRTENDSKSESEVEEEEAGEIKAGLTPAQQAAKAAKRQARLLKNKKKKEEHYQLVLAAAETTISALRKHGISCAAFGSLAGKLYGEFRHPKDVDLLVLQPSPPPDSETPLRTAEELKDLMLDSDPRHFYLKLPRDPEAPYRILYYREEYLGPDCKVDILTPGTMHLPNLLSSSPSPTSSNSSGLSNDTLTPVSIPPDANPVSLATNIASPPPHNHLTTISGIPLVPFSLLLLHKLQGWTDHRDAPEKHKQRKQGQDAADVRRLLAMDKMINELKQTQPWADTELFSEEFQELTKGRVKEYCKEFPAKAASWQMLGFETA</sequence>
<evidence type="ECO:0000313" key="2">
    <source>
        <dbReference type="EMBL" id="KAF9449715.1"/>
    </source>
</evidence>
<evidence type="ECO:0000256" key="1">
    <source>
        <dbReference type="SAM" id="MobiDB-lite"/>
    </source>
</evidence>
<feature type="compositionally biased region" description="Polar residues" evidence="1">
    <location>
        <begin position="78"/>
        <end position="90"/>
    </location>
</feature>
<comment type="caution">
    <text evidence="2">The sequence shown here is derived from an EMBL/GenBank/DDBJ whole genome shotgun (WGS) entry which is preliminary data.</text>
</comment>
<organism evidence="2 3">
    <name type="scientific">Macrolepiota fuliginosa MF-IS2</name>
    <dbReference type="NCBI Taxonomy" id="1400762"/>
    <lineage>
        <taxon>Eukaryota</taxon>
        <taxon>Fungi</taxon>
        <taxon>Dikarya</taxon>
        <taxon>Basidiomycota</taxon>
        <taxon>Agaricomycotina</taxon>
        <taxon>Agaricomycetes</taxon>
        <taxon>Agaricomycetidae</taxon>
        <taxon>Agaricales</taxon>
        <taxon>Agaricineae</taxon>
        <taxon>Agaricaceae</taxon>
        <taxon>Macrolepiota</taxon>
    </lineage>
</organism>
<feature type="compositionally biased region" description="Basic and acidic residues" evidence="1">
    <location>
        <begin position="146"/>
        <end position="158"/>
    </location>
</feature>
<feature type="compositionally biased region" description="Low complexity" evidence="1">
    <location>
        <begin position="314"/>
        <end position="337"/>
    </location>
</feature>
<gene>
    <name evidence="2" type="ORF">P691DRAFT_811985</name>
</gene>
<feature type="compositionally biased region" description="Basic residues" evidence="1">
    <location>
        <begin position="91"/>
        <end position="103"/>
    </location>
</feature>
<feature type="region of interest" description="Disordered" evidence="1">
    <location>
        <begin position="1"/>
        <end position="185"/>
    </location>
</feature>
<feature type="compositionally biased region" description="Basic residues" evidence="1">
    <location>
        <begin position="19"/>
        <end position="29"/>
    </location>
</feature>
<accession>A0A9P5XFF3</accession>
<name>A0A9P5XFF3_9AGAR</name>